<feature type="chain" id="PRO_5020306434" description="glycerophosphodiester phosphodiesterase" evidence="7">
    <location>
        <begin position="31"/>
        <end position="379"/>
    </location>
</feature>
<dbReference type="GO" id="GO:0042597">
    <property type="term" value="C:periplasmic space"/>
    <property type="evidence" value="ECO:0007669"/>
    <property type="project" value="TreeGrafter"/>
</dbReference>
<dbReference type="SUPFAM" id="SSF51695">
    <property type="entry name" value="PLC-like phosphodiesterases"/>
    <property type="match status" value="1"/>
</dbReference>
<keyword evidence="5" id="KW-0378">Hydrolase</keyword>
<evidence type="ECO:0000256" key="2">
    <source>
        <dbReference type="ARBA" id="ARBA00012247"/>
    </source>
</evidence>
<dbReference type="Gene3D" id="3.20.20.190">
    <property type="entry name" value="Phosphatidylinositol (PI) phosphodiesterase"/>
    <property type="match status" value="1"/>
</dbReference>
<evidence type="ECO:0000256" key="6">
    <source>
        <dbReference type="ARBA" id="ARBA00047512"/>
    </source>
</evidence>
<comment type="similarity">
    <text evidence="1">Belongs to the glycerophosphoryl diester phosphodiesterase family.</text>
</comment>
<dbReference type="AlphaFoldDB" id="A0A4Q7KJL8"/>
<feature type="signal peptide" evidence="7">
    <location>
        <begin position="1"/>
        <end position="30"/>
    </location>
</feature>
<dbReference type="Proteomes" id="UP000294257">
    <property type="component" value="Unassembled WGS sequence"/>
</dbReference>
<dbReference type="GO" id="GO:0008889">
    <property type="term" value="F:glycerophosphodiester phosphodiesterase activity"/>
    <property type="evidence" value="ECO:0007669"/>
    <property type="project" value="UniProtKB-EC"/>
</dbReference>
<gene>
    <name evidence="9" type="ORF">EV193_109236</name>
</gene>
<feature type="domain" description="GP-PDE" evidence="8">
    <location>
        <begin position="46"/>
        <end position="371"/>
    </location>
</feature>
<protein>
    <recommendedName>
        <fullName evidence="2">glycerophosphodiester phosphodiesterase</fullName>
        <ecNumber evidence="2">3.1.4.46</ecNumber>
    </recommendedName>
</protein>
<keyword evidence="4" id="KW-0319">Glycerol metabolism</keyword>
<dbReference type="EC" id="3.1.4.46" evidence="2"/>
<dbReference type="PROSITE" id="PS51704">
    <property type="entry name" value="GP_PDE"/>
    <property type="match status" value="1"/>
</dbReference>
<dbReference type="PANTHER" id="PTHR43620">
    <property type="entry name" value="GLYCEROPHOSPHORYL DIESTER PHOSPHODIESTERASE"/>
    <property type="match status" value="1"/>
</dbReference>
<name>A0A4Q7KJL8_9PSEU</name>
<evidence type="ECO:0000256" key="1">
    <source>
        <dbReference type="ARBA" id="ARBA00007277"/>
    </source>
</evidence>
<dbReference type="InterPro" id="IPR030395">
    <property type="entry name" value="GP_PDE_dom"/>
</dbReference>
<comment type="catalytic activity">
    <reaction evidence="6">
        <text>a sn-glycero-3-phosphodiester + H2O = an alcohol + sn-glycerol 3-phosphate + H(+)</text>
        <dbReference type="Rhea" id="RHEA:12969"/>
        <dbReference type="ChEBI" id="CHEBI:15377"/>
        <dbReference type="ChEBI" id="CHEBI:15378"/>
        <dbReference type="ChEBI" id="CHEBI:30879"/>
        <dbReference type="ChEBI" id="CHEBI:57597"/>
        <dbReference type="ChEBI" id="CHEBI:83408"/>
        <dbReference type="EC" id="3.1.4.46"/>
    </reaction>
</comment>
<dbReference type="Pfam" id="PF03009">
    <property type="entry name" value="GDPD"/>
    <property type="match status" value="1"/>
</dbReference>
<evidence type="ECO:0000259" key="8">
    <source>
        <dbReference type="PROSITE" id="PS51704"/>
    </source>
</evidence>
<organism evidence="9 10">
    <name type="scientific">Herbihabitans rhizosphaerae</name>
    <dbReference type="NCBI Taxonomy" id="1872711"/>
    <lineage>
        <taxon>Bacteria</taxon>
        <taxon>Bacillati</taxon>
        <taxon>Actinomycetota</taxon>
        <taxon>Actinomycetes</taxon>
        <taxon>Pseudonocardiales</taxon>
        <taxon>Pseudonocardiaceae</taxon>
        <taxon>Herbihabitans</taxon>
    </lineage>
</organism>
<dbReference type="CDD" id="cd08602">
    <property type="entry name" value="GDPD_ScGlpQ1_like"/>
    <property type="match status" value="1"/>
</dbReference>
<dbReference type="RefSeq" id="WP_242613634.1">
    <property type="nucleotide sequence ID" value="NZ_SGWQ01000009.1"/>
</dbReference>
<dbReference type="InterPro" id="IPR017946">
    <property type="entry name" value="PLC-like_Pdiesterase_TIM-brl"/>
</dbReference>
<dbReference type="GO" id="GO:0006629">
    <property type="term" value="P:lipid metabolic process"/>
    <property type="evidence" value="ECO:0007669"/>
    <property type="project" value="InterPro"/>
</dbReference>
<evidence type="ECO:0000313" key="9">
    <source>
        <dbReference type="EMBL" id="RZS34445.1"/>
    </source>
</evidence>
<comment type="caution">
    <text evidence="9">The sequence shown here is derived from an EMBL/GenBank/DDBJ whole genome shotgun (WGS) entry which is preliminary data.</text>
</comment>
<evidence type="ECO:0000256" key="7">
    <source>
        <dbReference type="SAM" id="SignalP"/>
    </source>
</evidence>
<keyword evidence="3 7" id="KW-0732">Signal</keyword>
<evidence type="ECO:0000256" key="4">
    <source>
        <dbReference type="ARBA" id="ARBA00022798"/>
    </source>
</evidence>
<dbReference type="PANTHER" id="PTHR43620:SF7">
    <property type="entry name" value="GLYCEROPHOSPHODIESTER PHOSPHODIESTERASE GDPD5-RELATED"/>
    <property type="match status" value="1"/>
</dbReference>
<evidence type="ECO:0000313" key="10">
    <source>
        <dbReference type="Proteomes" id="UP000294257"/>
    </source>
</evidence>
<evidence type="ECO:0000256" key="5">
    <source>
        <dbReference type="ARBA" id="ARBA00022801"/>
    </source>
</evidence>
<evidence type="ECO:0000256" key="3">
    <source>
        <dbReference type="ARBA" id="ARBA00022729"/>
    </source>
</evidence>
<dbReference type="EMBL" id="SGWQ01000009">
    <property type="protein sequence ID" value="RZS34445.1"/>
    <property type="molecule type" value="Genomic_DNA"/>
</dbReference>
<proteinExistence type="inferred from homology"/>
<reference evidence="9 10" key="1">
    <citation type="submission" date="2019-02" db="EMBL/GenBank/DDBJ databases">
        <title>Genomic Encyclopedia of Type Strains, Phase IV (KMG-IV): sequencing the most valuable type-strain genomes for metagenomic binning, comparative biology and taxonomic classification.</title>
        <authorList>
            <person name="Goeker M."/>
        </authorList>
    </citation>
    <scope>NUCLEOTIDE SEQUENCE [LARGE SCALE GENOMIC DNA]</scope>
    <source>
        <strain evidence="9 10">DSM 101727</strain>
    </source>
</reference>
<sequence>MMRRARTIRIAGLAIAALVAAGIATLPSSAAEPPGVEVAGHEPRGPVVIGHRGASGYRPEHTLAAYELAARMGADYVEPDLVSTKDGVLVARHENEISGTTDVGARPEFTARKVTKKIDGADVTGWFTEDFTLAELKTLRAKERIPEIRQHNTLYDGRFEVPTLQEVIDLSRRLSRELRREVGIYPETKHPTYFRTIGLPLEPALVRTLDRNGLNRPHAKVFVQSFEVANLKELSRELRVPLVQLVNSTGKPYDFVVSGDPRTYADLVKPEGLREIAGYARGLGANKDLIIPRDANGFLLKPTTVIADAHAARLVVHAWTFRNENSFLPADFRSSTVPAAYGRAFGEYDVFLRTGLDGVFADNPDTAVAARSETAIGVR</sequence>
<dbReference type="GO" id="GO:0006071">
    <property type="term" value="P:glycerol metabolic process"/>
    <property type="evidence" value="ECO:0007669"/>
    <property type="project" value="UniProtKB-KW"/>
</dbReference>
<accession>A0A4Q7KJL8</accession>
<keyword evidence="10" id="KW-1185">Reference proteome</keyword>